<keyword evidence="3" id="KW-1185">Reference proteome</keyword>
<evidence type="ECO:0000256" key="1">
    <source>
        <dbReference type="SAM" id="Phobius"/>
    </source>
</evidence>
<evidence type="ECO:0000313" key="2">
    <source>
        <dbReference type="EMBL" id="MBE1603584.1"/>
    </source>
</evidence>
<comment type="caution">
    <text evidence="2">The sequence shown here is derived from an EMBL/GenBank/DDBJ whole genome shotgun (WGS) entry which is preliminary data.</text>
</comment>
<keyword evidence="1" id="KW-0472">Membrane</keyword>
<dbReference type="RefSeq" id="WP_192748361.1">
    <property type="nucleotide sequence ID" value="NZ_BAABJL010000219.1"/>
</dbReference>
<proteinExistence type="predicted"/>
<name>A0A927MPA7_9ACTN</name>
<dbReference type="AlphaFoldDB" id="A0A927MPA7"/>
<accession>A0A927MPA7</accession>
<feature type="transmembrane region" description="Helical" evidence="1">
    <location>
        <begin position="6"/>
        <end position="24"/>
    </location>
</feature>
<sequence length="167" mass="17388">MPGGVNIPVLIGVVPLFTVTNLVLTEGYKTAQLAGSRLTQLTTPTERGMTIDATLVGRTRLVYRKGLEAMALTSRLLAAATAPLMALAGIPVVSAMVISTDMQITSLTFTQSNKQRDAIDVKITLVQVPRSVVTAIVGEAADLALAGGIAAVPTVSDMVPLKRQFGG</sequence>
<feature type="transmembrane region" description="Helical" evidence="1">
    <location>
        <begin position="76"/>
        <end position="98"/>
    </location>
</feature>
<keyword evidence="1" id="KW-1133">Transmembrane helix</keyword>
<protein>
    <submittedName>
        <fullName evidence="2">Uncharacterized protein</fullName>
    </submittedName>
</protein>
<dbReference type="EMBL" id="JADBEM010000001">
    <property type="protein sequence ID" value="MBE1603584.1"/>
    <property type="molecule type" value="Genomic_DNA"/>
</dbReference>
<evidence type="ECO:0000313" key="3">
    <source>
        <dbReference type="Proteomes" id="UP000638648"/>
    </source>
</evidence>
<gene>
    <name evidence="2" type="ORF">HEB94_000432</name>
</gene>
<dbReference type="Proteomes" id="UP000638648">
    <property type="component" value="Unassembled WGS sequence"/>
</dbReference>
<reference evidence="2" key="1">
    <citation type="submission" date="2020-10" db="EMBL/GenBank/DDBJ databases">
        <title>Sequencing the genomes of 1000 actinobacteria strains.</title>
        <authorList>
            <person name="Klenk H.-P."/>
        </authorList>
    </citation>
    <scope>NUCLEOTIDE SEQUENCE</scope>
    <source>
        <strain evidence="2">DSM 45354</strain>
    </source>
</reference>
<keyword evidence="1" id="KW-0812">Transmembrane</keyword>
<organism evidence="2 3">
    <name type="scientific">Actinopolymorpha pittospori</name>
    <dbReference type="NCBI Taxonomy" id="648752"/>
    <lineage>
        <taxon>Bacteria</taxon>
        <taxon>Bacillati</taxon>
        <taxon>Actinomycetota</taxon>
        <taxon>Actinomycetes</taxon>
        <taxon>Propionibacteriales</taxon>
        <taxon>Actinopolymorphaceae</taxon>
        <taxon>Actinopolymorpha</taxon>
    </lineage>
</organism>